<dbReference type="GO" id="GO:0006887">
    <property type="term" value="P:exocytosis"/>
    <property type="evidence" value="ECO:0007669"/>
    <property type="project" value="UniProtKB-KW"/>
</dbReference>
<feature type="compositionally biased region" description="Pro residues" evidence="4">
    <location>
        <begin position="16"/>
        <end position="27"/>
    </location>
</feature>
<dbReference type="PANTHER" id="PTHR12542:SF38">
    <property type="entry name" value="EXOCYST SUBUNIT EXO70 FAMILY PROTEIN"/>
    <property type="match status" value="1"/>
</dbReference>
<comment type="similarity">
    <text evidence="1 3">Belongs to the EXO70 family.</text>
</comment>
<dbReference type="GO" id="GO:0015031">
    <property type="term" value="P:protein transport"/>
    <property type="evidence" value="ECO:0007669"/>
    <property type="project" value="UniProtKB-KW"/>
</dbReference>
<keyword evidence="2 3" id="KW-0813">Transport</keyword>
<feature type="compositionally biased region" description="Low complexity" evidence="4">
    <location>
        <begin position="28"/>
        <end position="41"/>
    </location>
</feature>
<dbReference type="Gene3D" id="1.20.1280.170">
    <property type="entry name" value="Exocyst complex component Exo70"/>
    <property type="match status" value="1"/>
</dbReference>
<proteinExistence type="inferred from homology"/>
<feature type="region of interest" description="Disordered" evidence="4">
    <location>
        <begin position="1"/>
        <end position="41"/>
    </location>
</feature>
<dbReference type="GO" id="GO:0000145">
    <property type="term" value="C:exocyst"/>
    <property type="evidence" value="ECO:0007669"/>
    <property type="project" value="InterPro"/>
</dbReference>
<comment type="function">
    <text evidence="3">Component of the exocyst complex.</text>
</comment>
<protein>
    <recommendedName>
        <fullName evidence="3">Exocyst subunit Exo70 family protein</fullName>
    </recommendedName>
</protein>
<accession>A0AAV3PY34</accession>
<keyword evidence="7" id="KW-1185">Reference proteome</keyword>
<reference evidence="6 7" key="1">
    <citation type="submission" date="2024-01" db="EMBL/GenBank/DDBJ databases">
        <title>The complete chloroplast genome sequence of Lithospermum erythrorhizon: insights into the phylogenetic relationship among Boraginaceae species and the maternal lineages of purple gromwells.</title>
        <authorList>
            <person name="Okada T."/>
            <person name="Watanabe K."/>
        </authorList>
    </citation>
    <scope>NUCLEOTIDE SEQUENCE [LARGE SCALE GENOMIC DNA]</scope>
</reference>
<evidence type="ECO:0000259" key="5">
    <source>
        <dbReference type="Pfam" id="PF03081"/>
    </source>
</evidence>
<evidence type="ECO:0000256" key="1">
    <source>
        <dbReference type="ARBA" id="ARBA00006756"/>
    </source>
</evidence>
<dbReference type="PANTHER" id="PTHR12542">
    <property type="entry name" value="EXOCYST COMPLEX PROTEIN EXO70"/>
    <property type="match status" value="1"/>
</dbReference>
<evidence type="ECO:0000313" key="6">
    <source>
        <dbReference type="EMBL" id="GAA0154887.1"/>
    </source>
</evidence>
<evidence type="ECO:0000256" key="3">
    <source>
        <dbReference type="RuleBase" id="RU365026"/>
    </source>
</evidence>
<keyword evidence="3" id="KW-0653">Protein transport</keyword>
<evidence type="ECO:0000313" key="7">
    <source>
        <dbReference type="Proteomes" id="UP001454036"/>
    </source>
</evidence>
<dbReference type="GO" id="GO:0005546">
    <property type="term" value="F:phosphatidylinositol-4,5-bisphosphate binding"/>
    <property type="evidence" value="ECO:0007669"/>
    <property type="project" value="InterPro"/>
</dbReference>
<dbReference type="Proteomes" id="UP001454036">
    <property type="component" value="Unassembled WGS sequence"/>
</dbReference>
<dbReference type="InterPro" id="IPR004140">
    <property type="entry name" value="Exo70"/>
</dbReference>
<dbReference type="InterPro" id="IPR046364">
    <property type="entry name" value="Exo70_C"/>
</dbReference>
<gene>
    <name evidence="6" type="ORF">LIER_37990</name>
</gene>
<dbReference type="Pfam" id="PF03081">
    <property type="entry name" value="Exo70_C"/>
    <property type="match status" value="1"/>
</dbReference>
<evidence type="ECO:0000256" key="2">
    <source>
        <dbReference type="ARBA" id="ARBA00022448"/>
    </source>
</evidence>
<dbReference type="EMBL" id="BAABME010018746">
    <property type="protein sequence ID" value="GAA0154887.1"/>
    <property type="molecule type" value="Genomic_DNA"/>
</dbReference>
<keyword evidence="3" id="KW-0268">Exocytosis</keyword>
<dbReference type="SUPFAM" id="SSF74788">
    <property type="entry name" value="Cullin repeat-like"/>
    <property type="match status" value="1"/>
</dbReference>
<dbReference type="InterPro" id="IPR016159">
    <property type="entry name" value="Cullin_repeat-like_dom_sf"/>
</dbReference>
<comment type="caution">
    <text evidence="6">The sequence shown here is derived from an EMBL/GenBank/DDBJ whole genome shotgun (WGS) entry which is preliminary data.</text>
</comment>
<dbReference type="Pfam" id="PF20669">
    <property type="entry name" value="Exo70_N"/>
    <property type="match status" value="1"/>
</dbReference>
<sequence>MPQKGMRSLWFSPSRPSSPPTPPPSYPSSPSRFSFTPSSSRSFADEVMDKTLERAEPMFRKWDPESTSISKVTSLFHQSHQEAQDFIKCINNLQKAMQFLAAENPSSEKLARAQNLMQIAMKRLQKEFYQILSMNRAHLDPESVSIRSSRSSALSSLSDSDFEEIQDPEFVEVEDASTMAMSDLRSIAECMITSGYAKECLKVYRIIRKSIIDEGIYKLGVEKVPPSHMHKMDHEVLEEKIKNWLNAIKIAVRTLFNGERILCDNVFVSNESIKESIFSEIAGEGGIILFSFPENVVKNTKKSKKSTNKVFHVLDMYSTIANLWNEIESIFALNSTSSIKSQAISSLIKMGEFVRENFTEFEAGIIRNNTKSNIAGGGIHPLTIEVTNYLILLGDYSNVLGDILADMPPPVASSLPESLFGVSDTDNEATPVTSMRLAWLVHVLLSKLDIKAKSYKDVSSAYLFLANNLQYVVVKVKMSNLKHLIGDEWLTNHERKVKQFASNYVKLGWGHVIGSIHDPTGEKSAGEVKDCFKKFNGQFEQAYHKQSVCVVADRELRDEIKLDVARKLVPVYQEFYSKHKLVLSKEKNVRSVVRFSPEEIGNYLSDLFLAVGSDSPSPSSSISRVSGGSSH</sequence>
<dbReference type="AlphaFoldDB" id="A0AAV3PY34"/>
<organism evidence="6 7">
    <name type="scientific">Lithospermum erythrorhizon</name>
    <name type="common">Purple gromwell</name>
    <name type="synonym">Lithospermum officinale var. erythrorhizon</name>
    <dbReference type="NCBI Taxonomy" id="34254"/>
    <lineage>
        <taxon>Eukaryota</taxon>
        <taxon>Viridiplantae</taxon>
        <taxon>Streptophyta</taxon>
        <taxon>Embryophyta</taxon>
        <taxon>Tracheophyta</taxon>
        <taxon>Spermatophyta</taxon>
        <taxon>Magnoliopsida</taxon>
        <taxon>eudicotyledons</taxon>
        <taxon>Gunneridae</taxon>
        <taxon>Pentapetalae</taxon>
        <taxon>asterids</taxon>
        <taxon>lamiids</taxon>
        <taxon>Boraginales</taxon>
        <taxon>Boraginaceae</taxon>
        <taxon>Boraginoideae</taxon>
        <taxon>Lithospermeae</taxon>
        <taxon>Lithospermum</taxon>
    </lineage>
</organism>
<name>A0AAV3PY34_LITER</name>
<evidence type="ECO:0000256" key="4">
    <source>
        <dbReference type="SAM" id="MobiDB-lite"/>
    </source>
</evidence>
<feature type="domain" description="Exocyst complex subunit Exo70 C-terminal" evidence="5">
    <location>
        <begin position="242"/>
        <end position="606"/>
    </location>
</feature>